<dbReference type="HAMAP" id="MF_01876">
    <property type="entry name" value="PsiMP_glycosidase"/>
    <property type="match status" value="1"/>
</dbReference>
<dbReference type="Proteomes" id="UP001165060">
    <property type="component" value="Unassembled WGS sequence"/>
</dbReference>
<keyword evidence="2" id="KW-0378">Hydrolase</keyword>
<evidence type="ECO:0000256" key="3">
    <source>
        <dbReference type="ARBA" id="ARBA00023211"/>
    </source>
</evidence>
<proteinExistence type="inferred from homology"/>
<dbReference type="PANTHER" id="PTHR42909">
    <property type="entry name" value="ZGC:136858"/>
    <property type="match status" value="1"/>
</dbReference>
<comment type="caution">
    <text evidence="8">The sequence shown here is derived from an EMBL/GenBank/DDBJ whole genome shotgun (WGS) entry which is preliminary data.</text>
</comment>
<keyword evidence="5" id="KW-0326">Glycosidase</keyword>
<dbReference type="InterPro" id="IPR011611">
    <property type="entry name" value="PfkB_dom"/>
</dbReference>
<evidence type="ECO:0000256" key="5">
    <source>
        <dbReference type="ARBA" id="ARBA00023295"/>
    </source>
</evidence>
<feature type="domain" description="Carbohydrate kinase PfkB" evidence="7">
    <location>
        <begin position="421"/>
        <end position="733"/>
    </location>
</feature>
<dbReference type="EMBL" id="BRYB01002887">
    <property type="protein sequence ID" value="GMI27086.1"/>
    <property type="molecule type" value="Genomic_DNA"/>
</dbReference>
<dbReference type="InterPro" id="IPR007342">
    <property type="entry name" value="PsuG"/>
</dbReference>
<keyword evidence="1" id="KW-0479">Metal-binding</keyword>
<feature type="region of interest" description="Disordered" evidence="6">
    <location>
        <begin position="325"/>
        <end position="375"/>
    </location>
</feature>
<evidence type="ECO:0000259" key="7">
    <source>
        <dbReference type="Pfam" id="PF00294"/>
    </source>
</evidence>
<evidence type="ECO:0000313" key="9">
    <source>
        <dbReference type="Proteomes" id="UP001165060"/>
    </source>
</evidence>
<keyword evidence="3" id="KW-0464">Manganese</keyword>
<feature type="region of interest" description="Disordered" evidence="6">
    <location>
        <begin position="385"/>
        <end position="404"/>
    </location>
</feature>
<dbReference type="Gene3D" id="3.40.1790.10">
    <property type="entry name" value="Indigoidine synthase domain"/>
    <property type="match status" value="1"/>
</dbReference>
<evidence type="ECO:0000256" key="2">
    <source>
        <dbReference type="ARBA" id="ARBA00022801"/>
    </source>
</evidence>
<dbReference type="Pfam" id="PF00294">
    <property type="entry name" value="PfkB"/>
    <property type="match status" value="1"/>
</dbReference>
<dbReference type="InterPro" id="IPR022830">
    <property type="entry name" value="Indigdn_synthA-like"/>
</dbReference>
<reference evidence="8 9" key="1">
    <citation type="journal article" date="2023" name="Commun. Biol.">
        <title>Genome analysis of Parmales, the sister group of diatoms, reveals the evolutionary specialization of diatoms from phago-mixotrophs to photoautotrophs.</title>
        <authorList>
            <person name="Ban H."/>
            <person name="Sato S."/>
            <person name="Yoshikawa S."/>
            <person name="Yamada K."/>
            <person name="Nakamura Y."/>
            <person name="Ichinomiya M."/>
            <person name="Sato N."/>
            <person name="Blanc-Mathieu R."/>
            <person name="Endo H."/>
            <person name="Kuwata A."/>
            <person name="Ogata H."/>
        </authorList>
    </citation>
    <scope>NUCLEOTIDE SEQUENCE [LARGE SCALE GENOMIC DNA]</scope>
</reference>
<evidence type="ECO:0000256" key="4">
    <source>
        <dbReference type="ARBA" id="ARBA00023239"/>
    </source>
</evidence>
<dbReference type="InterPro" id="IPR029056">
    <property type="entry name" value="Ribokinase-like"/>
</dbReference>
<evidence type="ECO:0000313" key="8">
    <source>
        <dbReference type="EMBL" id="GMI27086.1"/>
    </source>
</evidence>
<keyword evidence="9" id="KW-1185">Reference proteome</keyword>
<sequence>MSRFALPLSRFPSRASSKPLIALESTIVSHGMPYPSNLHTATSVERIIKELGCAPATIAVKDGVVKIGLSPAELEDLARAGEEGRATKVTTRELGHCLNRTEPPKPEDAPAGTPASTPRQARWGATTVASTMYLAHLSGIGTFVTGGTGGVHRDHPASLDVSADLSELARTPTTVVSAGVKSILDIHRTLEFLETGGVTVGTYQSDEFPAFFSPTSGLASPITFTSPADVARTVVNNRLLGLPSGLLLACPNPSPLAGVDEAVAQALSELGPGNVTGKKVTPFLLARVAELTGGESLRSNIALVENNARVGAEVALAVRELEREMEEREGRGPQVAAGGEAARKQAGQKQAGQEQAGQKQAGRGRHGVKNSLVDDFPEGGIAEELLGDLDDESADDDDTEEYDEDENYDLASLLATNMAGRVLVMGGAVVDIIARPEGIAVGGTSNPGVTRESPGGVANNIVKAMTSFWGSPNITFHTATGNDSRSAFVLPAINEDRPTLKIKNHTPPKDAFARTATYTAILNQDNDLLSAVADMSVNSLIQPPAASEFEKTDDNPFGAKYFVFDANAPLSSIKTALERCSASSCESFFEPTSTPKLLPVISSNLLPKINMMKPNLDELKAMASALSLTGDPNQLAAKIRMLMGTETTTKTARLFVSMGAKGVLVADEYSVRLLPPDESHDEVANATGAGDTFVGALVHGFATHSMAMGPLGHEEVDKYVKFAQSAATMSLLYADGAVSPDLAKLEELPHFDDM</sequence>
<gene>
    <name evidence="8" type="ORF">TeGR_g8002</name>
</gene>
<feature type="compositionally biased region" description="Low complexity" evidence="6">
    <location>
        <begin position="336"/>
        <end position="361"/>
    </location>
</feature>
<accession>A0ABQ6MIG5</accession>
<name>A0ABQ6MIG5_9STRA</name>
<protein>
    <recommendedName>
        <fullName evidence="7">Carbohydrate kinase PfkB domain-containing protein</fullName>
    </recommendedName>
</protein>
<dbReference type="SUPFAM" id="SSF110581">
    <property type="entry name" value="Indigoidine synthase A-like"/>
    <property type="match status" value="1"/>
</dbReference>
<evidence type="ECO:0000256" key="1">
    <source>
        <dbReference type="ARBA" id="ARBA00022723"/>
    </source>
</evidence>
<keyword evidence="4" id="KW-0456">Lyase</keyword>
<evidence type="ECO:0000256" key="6">
    <source>
        <dbReference type="SAM" id="MobiDB-lite"/>
    </source>
</evidence>
<dbReference type="PANTHER" id="PTHR42909:SF1">
    <property type="entry name" value="CARBOHYDRATE KINASE PFKB DOMAIN-CONTAINING PROTEIN"/>
    <property type="match status" value="1"/>
</dbReference>
<dbReference type="Gene3D" id="3.40.1190.20">
    <property type="match status" value="1"/>
</dbReference>
<organism evidence="8 9">
    <name type="scientific">Tetraparma gracilis</name>
    <dbReference type="NCBI Taxonomy" id="2962635"/>
    <lineage>
        <taxon>Eukaryota</taxon>
        <taxon>Sar</taxon>
        <taxon>Stramenopiles</taxon>
        <taxon>Ochrophyta</taxon>
        <taxon>Bolidophyceae</taxon>
        <taxon>Parmales</taxon>
        <taxon>Triparmaceae</taxon>
        <taxon>Tetraparma</taxon>
    </lineage>
</organism>
<dbReference type="SUPFAM" id="SSF53613">
    <property type="entry name" value="Ribokinase-like"/>
    <property type="match status" value="1"/>
</dbReference>
<dbReference type="Pfam" id="PF04227">
    <property type="entry name" value="Indigoidine_A"/>
    <property type="match status" value="1"/>
</dbReference>
<feature type="region of interest" description="Disordered" evidence="6">
    <location>
        <begin position="96"/>
        <end position="120"/>
    </location>
</feature>